<organism evidence="2 3">
    <name type="scientific">Trichobilharzia regenti</name>
    <name type="common">Nasal bird schistosome</name>
    <dbReference type="NCBI Taxonomy" id="157069"/>
    <lineage>
        <taxon>Eukaryota</taxon>
        <taxon>Metazoa</taxon>
        <taxon>Spiralia</taxon>
        <taxon>Lophotrochozoa</taxon>
        <taxon>Platyhelminthes</taxon>
        <taxon>Trematoda</taxon>
        <taxon>Digenea</taxon>
        <taxon>Strigeidida</taxon>
        <taxon>Schistosomatoidea</taxon>
        <taxon>Schistosomatidae</taxon>
        <taxon>Trichobilharzia</taxon>
    </lineage>
</organism>
<protein>
    <submittedName>
        <fullName evidence="3">Uncharacterized protein</fullName>
    </submittedName>
</protein>
<dbReference type="WBParaSite" id="TREG1_134200.1">
    <property type="protein sequence ID" value="TREG1_134200.1"/>
    <property type="gene ID" value="TREG1_134200"/>
</dbReference>
<feature type="region of interest" description="Disordered" evidence="1">
    <location>
        <begin position="301"/>
        <end position="324"/>
    </location>
</feature>
<reference evidence="3" key="2">
    <citation type="submission" date="2023-11" db="UniProtKB">
        <authorList>
            <consortium name="WormBaseParasite"/>
        </authorList>
    </citation>
    <scope>IDENTIFICATION</scope>
</reference>
<dbReference type="Proteomes" id="UP000050795">
    <property type="component" value="Unassembled WGS sequence"/>
</dbReference>
<feature type="compositionally biased region" description="Low complexity" evidence="1">
    <location>
        <begin position="301"/>
        <end position="321"/>
    </location>
</feature>
<keyword evidence="2" id="KW-1185">Reference proteome</keyword>
<evidence type="ECO:0000313" key="3">
    <source>
        <dbReference type="WBParaSite" id="TREG1_134200.1"/>
    </source>
</evidence>
<proteinExistence type="predicted"/>
<sequence>MLITNSTEGQDMNPSVKTIAEPITVVTTSNTSPKQPVQYNTQFLFDSVREDNSLLPGWNESSYEPHITTTANVSPISQSGIELTDLKTELHKLEVESNTMQSTLPSVRLQSSTDSSKSIDDYGIHKLNASTNLPRFLLPSATSNIPSFLSDQAINLQQSTLPIKHTHVPSEQSPSTSSSVYWSHRAFENNNNNTNNNNNNSVHRRASSVVGAPIDTNYLMPDRDMLEKPEDTIRRHRHSVGETFDDKMSSFDYEYCSNIDPSVFNVSSEFQSSTIPRDVNLNSEMINISLHDRMSIKSLSSFSTATSSPGNNTNSSNSNNTGIGQRLFDRLHPERTNYLHMLQHPGGSLDRRLNPDFLEVQDERFIKNGCPS</sequence>
<reference evidence="2" key="1">
    <citation type="submission" date="2022-06" db="EMBL/GenBank/DDBJ databases">
        <authorList>
            <person name="Berger JAMES D."/>
            <person name="Berger JAMES D."/>
        </authorList>
    </citation>
    <scope>NUCLEOTIDE SEQUENCE [LARGE SCALE GENOMIC DNA]</scope>
</reference>
<accession>A0AA85J7H7</accession>
<name>A0AA85J7H7_TRIRE</name>
<evidence type="ECO:0000313" key="2">
    <source>
        <dbReference type="Proteomes" id="UP000050795"/>
    </source>
</evidence>
<dbReference type="AlphaFoldDB" id="A0AA85J7H7"/>
<evidence type="ECO:0000256" key="1">
    <source>
        <dbReference type="SAM" id="MobiDB-lite"/>
    </source>
</evidence>